<dbReference type="EMBL" id="CM055757">
    <property type="protein sequence ID" value="KAJ7989020.1"/>
    <property type="molecule type" value="Genomic_DNA"/>
</dbReference>
<accession>A0ACC2FCF0</accession>
<proteinExistence type="predicted"/>
<sequence>MCYYRGDGSHPPGDILFPSCIAEECYMVSQAARSRQGTLSAVNHSGNRGATRGNMSCPNASDEDGRAALPRRKTQTPLKRDREHFCPYSNRRWEPHSAGRHIVRCSEVPSGIRNGISKGAFRAVSLIRPISPRSPATPPILVCFLIRSSWISQTDRKAFS</sequence>
<name>A0ACC2FCF0_DALPE</name>
<keyword evidence="2" id="KW-1185">Reference proteome</keyword>
<evidence type="ECO:0000313" key="2">
    <source>
        <dbReference type="Proteomes" id="UP001157502"/>
    </source>
</evidence>
<comment type="caution">
    <text evidence="1">The sequence shown here is derived from an EMBL/GenBank/DDBJ whole genome shotgun (WGS) entry which is preliminary data.</text>
</comment>
<evidence type="ECO:0000313" key="1">
    <source>
        <dbReference type="EMBL" id="KAJ7989020.1"/>
    </source>
</evidence>
<gene>
    <name evidence="1" type="ORF">DPEC_G00315220</name>
</gene>
<dbReference type="Proteomes" id="UP001157502">
    <property type="component" value="Chromosome 30"/>
</dbReference>
<protein>
    <submittedName>
        <fullName evidence="1">Uncharacterized protein</fullName>
    </submittedName>
</protein>
<organism evidence="1 2">
    <name type="scientific">Dallia pectoralis</name>
    <name type="common">Alaska blackfish</name>
    <dbReference type="NCBI Taxonomy" id="75939"/>
    <lineage>
        <taxon>Eukaryota</taxon>
        <taxon>Metazoa</taxon>
        <taxon>Chordata</taxon>
        <taxon>Craniata</taxon>
        <taxon>Vertebrata</taxon>
        <taxon>Euteleostomi</taxon>
        <taxon>Actinopterygii</taxon>
        <taxon>Neopterygii</taxon>
        <taxon>Teleostei</taxon>
        <taxon>Protacanthopterygii</taxon>
        <taxon>Esociformes</taxon>
        <taxon>Umbridae</taxon>
        <taxon>Dallia</taxon>
    </lineage>
</organism>
<reference evidence="1" key="1">
    <citation type="submission" date="2021-05" db="EMBL/GenBank/DDBJ databases">
        <authorList>
            <person name="Pan Q."/>
            <person name="Jouanno E."/>
            <person name="Zahm M."/>
            <person name="Klopp C."/>
            <person name="Cabau C."/>
            <person name="Louis A."/>
            <person name="Berthelot C."/>
            <person name="Parey E."/>
            <person name="Roest Crollius H."/>
            <person name="Montfort J."/>
            <person name="Robinson-Rechavi M."/>
            <person name="Bouchez O."/>
            <person name="Lampietro C."/>
            <person name="Lopez Roques C."/>
            <person name="Donnadieu C."/>
            <person name="Postlethwait J."/>
            <person name="Bobe J."/>
            <person name="Dillon D."/>
            <person name="Chandos A."/>
            <person name="von Hippel F."/>
            <person name="Guiguen Y."/>
        </authorList>
    </citation>
    <scope>NUCLEOTIDE SEQUENCE</scope>
    <source>
        <strain evidence="1">YG-Jan2019</strain>
    </source>
</reference>